<keyword evidence="1" id="KW-0732">Signal</keyword>
<reference evidence="2 4" key="1">
    <citation type="journal article" date="2011" name="Nature">
        <title>The Medicago genome provides insight into the evolution of rhizobial symbioses.</title>
        <authorList>
            <person name="Young N.D."/>
            <person name="Debelle F."/>
            <person name="Oldroyd G.E."/>
            <person name="Geurts R."/>
            <person name="Cannon S.B."/>
            <person name="Udvardi M.K."/>
            <person name="Benedito V.A."/>
            <person name="Mayer K.F."/>
            <person name="Gouzy J."/>
            <person name="Schoof H."/>
            <person name="Van de Peer Y."/>
            <person name="Proost S."/>
            <person name="Cook D.R."/>
            <person name="Meyers B.C."/>
            <person name="Spannagl M."/>
            <person name="Cheung F."/>
            <person name="De Mita S."/>
            <person name="Krishnakumar V."/>
            <person name="Gundlach H."/>
            <person name="Zhou S."/>
            <person name="Mudge J."/>
            <person name="Bharti A.K."/>
            <person name="Murray J.D."/>
            <person name="Naoumkina M.A."/>
            <person name="Rosen B."/>
            <person name="Silverstein K.A."/>
            <person name="Tang H."/>
            <person name="Rombauts S."/>
            <person name="Zhao P.X."/>
            <person name="Zhou P."/>
            <person name="Barbe V."/>
            <person name="Bardou P."/>
            <person name="Bechner M."/>
            <person name="Bellec A."/>
            <person name="Berger A."/>
            <person name="Berges H."/>
            <person name="Bidwell S."/>
            <person name="Bisseling T."/>
            <person name="Choisne N."/>
            <person name="Couloux A."/>
            <person name="Denny R."/>
            <person name="Deshpande S."/>
            <person name="Dai X."/>
            <person name="Doyle J.J."/>
            <person name="Dudez A.M."/>
            <person name="Farmer A.D."/>
            <person name="Fouteau S."/>
            <person name="Franken C."/>
            <person name="Gibelin C."/>
            <person name="Gish J."/>
            <person name="Goldstein S."/>
            <person name="Gonzalez A.J."/>
            <person name="Green P.J."/>
            <person name="Hallab A."/>
            <person name="Hartog M."/>
            <person name="Hua A."/>
            <person name="Humphray S.J."/>
            <person name="Jeong D.H."/>
            <person name="Jing Y."/>
            <person name="Jocker A."/>
            <person name="Kenton S.M."/>
            <person name="Kim D.J."/>
            <person name="Klee K."/>
            <person name="Lai H."/>
            <person name="Lang C."/>
            <person name="Lin S."/>
            <person name="Macmil S.L."/>
            <person name="Magdelenat G."/>
            <person name="Matthews L."/>
            <person name="McCorrison J."/>
            <person name="Monaghan E.L."/>
            <person name="Mun J.H."/>
            <person name="Najar F.Z."/>
            <person name="Nicholson C."/>
            <person name="Noirot C."/>
            <person name="O'Bleness M."/>
            <person name="Paule C.R."/>
            <person name="Poulain J."/>
            <person name="Prion F."/>
            <person name="Qin B."/>
            <person name="Qu C."/>
            <person name="Retzel E.F."/>
            <person name="Riddle C."/>
            <person name="Sallet E."/>
            <person name="Samain S."/>
            <person name="Samson N."/>
            <person name="Sanders I."/>
            <person name="Saurat O."/>
            <person name="Scarpelli C."/>
            <person name="Schiex T."/>
            <person name="Segurens B."/>
            <person name="Severin A.J."/>
            <person name="Sherrier D.J."/>
            <person name="Shi R."/>
            <person name="Sims S."/>
            <person name="Singer S.R."/>
            <person name="Sinharoy S."/>
            <person name="Sterck L."/>
            <person name="Viollet A."/>
            <person name="Wang B.B."/>
            <person name="Wang K."/>
            <person name="Wang M."/>
            <person name="Wang X."/>
            <person name="Warfsmann J."/>
            <person name="Weissenbach J."/>
            <person name="White D.D."/>
            <person name="White J.D."/>
            <person name="Wiley G.B."/>
            <person name="Wincker P."/>
            <person name="Xing Y."/>
            <person name="Yang L."/>
            <person name="Yao Z."/>
            <person name="Ying F."/>
            <person name="Zhai J."/>
            <person name="Zhou L."/>
            <person name="Zuber A."/>
            <person name="Denarie J."/>
            <person name="Dixon R.A."/>
            <person name="May G.D."/>
            <person name="Schwartz D.C."/>
            <person name="Rogers J."/>
            <person name="Quetier F."/>
            <person name="Town C.D."/>
            <person name="Roe B.A."/>
        </authorList>
    </citation>
    <scope>NUCLEOTIDE SEQUENCE [LARGE SCALE GENOMIC DNA]</scope>
    <source>
        <strain evidence="2">A17</strain>
        <strain evidence="3 4">cv. Jemalong A17</strain>
    </source>
</reference>
<dbReference type="PANTHER" id="PTHR32382">
    <property type="entry name" value="FASCICLIN-LIKE ARABINOGALACTAN PROTEIN"/>
    <property type="match status" value="1"/>
</dbReference>
<name>G7LJ92_MEDTR</name>
<sequence length="76" mass="8482">MKKQLAPLVLFSLTLITSLIHSTTAAAATSGNHNITHILVKHPGFSTFNHYLTITHLVDEIPLIQDHTMNIRSYMT</sequence>
<dbReference type="EMBL" id="CM001224">
    <property type="protein sequence ID" value="AET03388.1"/>
    <property type="molecule type" value="Genomic_DNA"/>
</dbReference>
<reference evidence="2 4" key="2">
    <citation type="journal article" date="2014" name="BMC Genomics">
        <title>An improved genome release (version Mt4.0) for the model legume Medicago truncatula.</title>
        <authorList>
            <person name="Tang H."/>
            <person name="Krishnakumar V."/>
            <person name="Bidwell S."/>
            <person name="Rosen B."/>
            <person name="Chan A."/>
            <person name="Zhou S."/>
            <person name="Gentzbittel L."/>
            <person name="Childs K.L."/>
            <person name="Yandell M."/>
            <person name="Gundlach H."/>
            <person name="Mayer K.F."/>
            <person name="Schwartz D.C."/>
            <person name="Town C.D."/>
        </authorList>
    </citation>
    <scope>GENOME REANNOTATION</scope>
    <source>
        <strain evidence="3 4">cv. Jemalong A17</strain>
    </source>
</reference>
<evidence type="ECO:0000313" key="2">
    <source>
        <dbReference type="EMBL" id="AET03388.1"/>
    </source>
</evidence>
<keyword evidence="4" id="KW-1185">Reference proteome</keyword>
<feature type="chain" id="PRO_5014574331" evidence="1">
    <location>
        <begin position="26"/>
        <end position="76"/>
    </location>
</feature>
<evidence type="ECO:0000256" key="1">
    <source>
        <dbReference type="SAM" id="SignalP"/>
    </source>
</evidence>
<dbReference type="InterPro" id="IPR033254">
    <property type="entry name" value="Plant_FLA"/>
</dbReference>
<dbReference type="Proteomes" id="UP000002051">
    <property type="component" value="Chromosome 8"/>
</dbReference>
<dbReference type="AlphaFoldDB" id="G7LJ92"/>
<evidence type="ECO:0000313" key="3">
    <source>
        <dbReference type="EnsemblPlants" id="AET03388"/>
    </source>
</evidence>
<gene>
    <name evidence="2" type="ordered locus">MTR_8g069000</name>
</gene>
<dbReference type="PANTHER" id="PTHR32382:SF64">
    <property type="entry name" value="FASCICLIN-LIKE ARABINOGALACTAN PROTEIN 2"/>
    <property type="match status" value="1"/>
</dbReference>
<feature type="signal peptide" evidence="1">
    <location>
        <begin position="1"/>
        <end position="25"/>
    </location>
</feature>
<organism evidence="2 4">
    <name type="scientific">Medicago truncatula</name>
    <name type="common">Barrel medic</name>
    <name type="synonym">Medicago tribuloides</name>
    <dbReference type="NCBI Taxonomy" id="3880"/>
    <lineage>
        <taxon>Eukaryota</taxon>
        <taxon>Viridiplantae</taxon>
        <taxon>Streptophyta</taxon>
        <taxon>Embryophyta</taxon>
        <taxon>Tracheophyta</taxon>
        <taxon>Spermatophyta</taxon>
        <taxon>Magnoliopsida</taxon>
        <taxon>eudicotyledons</taxon>
        <taxon>Gunneridae</taxon>
        <taxon>Pentapetalae</taxon>
        <taxon>rosids</taxon>
        <taxon>fabids</taxon>
        <taxon>Fabales</taxon>
        <taxon>Fabaceae</taxon>
        <taxon>Papilionoideae</taxon>
        <taxon>50 kb inversion clade</taxon>
        <taxon>NPAAA clade</taxon>
        <taxon>Hologalegina</taxon>
        <taxon>IRL clade</taxon>
        <taxon>Trifolieae</taxon>
        <taxon>Medicago</taxon>
    </lineage>
</organism>
<dbReference type="HOGENOM" id="CLU_2658289_0_0_1"/>
<dbReference type="PaxDb" id="3880-AET03388"/>
<accession>G7LJ92</accession>
<dbReference type="EnsemblPlants" id="AET03388">
    <property type="protein sequence ID" value="AET03388"/>
    <property type="gene ID" value="MTR_8g069000"/>
</dbReference>
<reference evidence="3" key="3">
    <citation type="submission" date="2015-04" db="UniProtKB">
        <authorList>
            <consortium name="EnsemblPlants"/>
        </authorList>
    </citation>
    <scope>IDENTIFICATION</scope>
    <source>
        <strain evidence="3">cv. Jemalong A17</strain>
    </source>
</reference>
<evidence type="ECO:0000313" key="4">
    <source>
        <dbReference type="Proteomes" id="UP000002051"/>
    </source>
</evidence>
<proteinExistence type="predicted"/>
<protein>
    <submittedName>
        <fullName evidence="2">Fasciclin-like arabinogalactan protein, putative</fullName>
    </submittedName>
</protein>